<dbReference type="CDD" id="cd00616">
    <property type="entry name" value="AHBA_syn"/>
    <property type="match status" value="1"/>
</dbReference>
<reference evidence="6 7" key="1">
    <citation type="submission" date="2019-02" db="EMBL/GenBank/DDBJ databases">
        <title>Investigation of anaerobic lignin degradation for improved lignocellulosic biofuels.</title>
        <authorList>
            <person name="Deangelis K."/>
        </authorList>
    </citation>
    <scope>NUCLEOTIDE SEQUENCE [LARGE SCALE GENOMIC DNA]</scope>
    <source>
        <strain evidence="6 7">159R</strain>
    </source>
</reference>
<dbReference type="Proteomes" id="UP000294555">
    <property type="component" value="Unassembled WGS sequence"/>
</dbReference>
<gene>
    <name evidence="6" type="ORF">EZJ58_4472</name>
</gene>
<proteinExistence type="inferred from homology"/>
<organism evidence="6 7">
    <name type="scientific">Sodalis ligni</name>
    <dbReference type="NCBI Taxonomy" id="2697027"/>
    <lineage>
        <taxon>Bacteria</taxon>
        <taxon>Pseudomonadati</taxon>
        <taxon>Pseudomonadota</taxon>
        <taxon>Gammaproteobacteria</taxon>
        <taxon>Enterobacterales</taxon>
        <taxon>Bruguierivoracaceae</taxon>
        <taxon>Sodalis</taxon>
    </lineage>
</organism>
<dbReference type="PANTHER" id="PTHR30244:SF36">
    <property type="entry name" value="3-OXO-GLUCOSE-6-PHOSPHATE:GLUTAMATE AMINOTRANSFERASE"/>
    <property type="match status" value="1"/>
</dbReference>
<dbReference type="EMBL" id="SJOI01000001">
    <property type="protein sequence ID" value="TCL06237.1"/>
    <property type="molecule type" value="Genomic_DNA"/>
</dbReference>
<keyword evidence="7" id="KW-1185">Reference proteome</keyword>
<dbReference type="InterPro" id="IPR015421">
    <property type="entry name" value="PyrdxlP-dep_Trfase_major"/>
</dbReference>
<dbReference type="GO" id="GO:0030170">
    <property type="term" value="F:pyridoxal phosphate binding"/>
    <property type="evidence" value="ECO:0007669"/>
    <property type="project" value="TreeGrafter"/>
</dbReference>
<dbReference type="GO" id="GO:0000271">
    <property type="term" value="P:polysaccharide biosynthetic process"/>
    <property type="evidence" value="ECO:0007669"/>
    <property type="project" value="TreeGrafter"/>
</dbReference>
<dbReference type="InterPro" id="IPR015422">
    <property type="entry name" value="PyrdxlP-dep_Trfase_small"/>
</dbReference>
<protein>
    <submittedName>
        <fullName evidence="6">dTDP-4-amino-4,6-dideoxygalactose transaminase</fullName>
    </submittedName>
</protein>
<evidence type="ECO:0000256" key="4">
    <source>
        <dbReference type="PIRSR" id="PIRSR000390-2"/>
    </source>
</evidence>
<dbReference type="RefSeq" id="WP_132925479.1">
    <property type="nucleotide sequence ID" value="NZ_SJOI01000001.1"/>
</dbReference>
<evidence type="ECO:0000256" key="5">
    <source>
        <dbReference type="RuleBase" id="RU004508"/>
    </source>
</evidence>
<name>A0A4R1NGS7_9GAMM</name>
<accession>A0A4R1NGS7</accession>
<evidence type="ECO:0000256" key="1">
    <source>
        <dbReference type="ARBA" id="ARBA00022898"/>
    </source>
</evidence>
<evidence type="ECO:0000256" key="2">
    <source>
        <dbReference type="ARBA" id="ARBA00037999"/>
    </source>
</evidence>
<dbReference type="Pfam" id="PF01041">
    <property type="entry name" value="DegT_DnrJ_EryC1"/>
    <property type="match status" value="1"/>
</dbReference>
<evidence type="ECO:0000313" key="7">
    <source>
        <dbReference type="Proteomes" id="UP000294555"/>
    </source>
</evidence>
<dbReference type="PIRSF" id="PIRSF000390">
    <property type="entry name" value="PLP_StrS"/>
    <property type="match status" value="1"/>
</dbReference>
<comment type="caution">
    <text evidence="6">The sequence shown here is derived from an EMBL/GenBank/DDBJ whole genome shotgun (WGS) entry which is preliminary data.</text>
</comment>
<dbReference type="OrthoDB" id="9804264at2"/>
<comment type="similarity">
    <text evidence="2 5">Belongs to the DegT/DnrJ/EryC1 family.</text>
</comment>
<dbReference type="InterPro" id="IPR000653">
    <property type="entry name" value="DegT/StrS_aminotransferase"/>
</dbReference>
<evidence type="ECO:0000256" key="3">
    <source>
        <dbReference type="PIRSR" id="PIRSR000390-1"/>
    </source>
</evidence>
<feature type="modified residue" description="N6-(pyridoxal phosphate)lysine" evidence="4">
    <location>
        <position position="185"/>
    </location>
</feature>
<dbReference type="Gene3D" id="3.40.640.10">
    <property type="entry name" value="Type I PLP-dependent aspartate aminotransferase-like (Major domain)"/>
    <property type="match status" value="1"/>
</dbReference>
<dbReference type="InterPro" id="IPR015424">
    <property type="entry name" value="PyrdxlP-dep_Trfase"/>
</dbReference>
<dbReference type="SUPFAM" id="SSF53383">
    <property type="entry name" value="PLP-dependent transferases"/>
    <property type="match status" value="1"/>
</dbReference>
<keyword evidence="1 4" id="KW-0663">Pyridoxal phosphate</keyword>
<sequence length="366" mass="40055">MHELELFSAVKANAGLDFLSPLHKVLTSHWYVMGNEVRSFENEFADYLGVNHCISVANGSDALELALKALNVQAGARVVTAANAGFYASSAIYAIGATPVYIDVDAATLTLCPKALAAVLDSSIAAVIVTHLYGQLADMEEIVRLSSAAGIPVLEDCAQAHGARRNGKPAGSFGAIACFSFYPTKNLGALGDGGAMVTDNHDMAARIRQLRQYGWGQKYQVTLAGGRNSRMDEIQAAILRIKLPYLDQWNEQRRFIAKRYNEAFFKFNVLLPCSMAADYVAHLYVMRLANRRQFINVLKQKGIKTDIHYPIPDYRQAAYIAELPYALTVTEHACETVVSLPCYPGLTGDEADRVITAVTAYFEQEG</sequence>
<evidence type="ECO:0000313" key="6">
    <source>
        <dbReference type="EMBL" id="TCL06237.1"/>
    </source>
</evidence>
<dbReference type="AlphaFoldDB" id="A0A4R1NGS7"/>
<dbReference type="PANTHER" id="PTHR30244">
    <property type="entry name" value="TRANSAMINASE"/>
    <property type="match status" value="1"/>
</dbReference>
<feature type="active site" description="Proton acceptor" evidence="3">
    <location>
        <position position="185"/>
    </location>
</feature>
<dbReference type="GO" id="GO:0008483">
    <property type="term" value="F:transaminase activity"/>
    <property type="evidence" value="ECO:0007669"/>
    <property type="project" value="TreeGrafter"/>
</dbReference>
<dbReference type="Gene3D" id="3.90.1150.10">
    <property type="entry name" value="Aspartate Aminotransferase, domain 1"/>
    <property type="match status" value="1"/>
</dbReference>